<dbReference type="Pfam" id="PF13590">
    <property type="entry name" value="DUF4136"/>
    <property type="match status" value="1"/>
</dbReference>
<feature type="chain" id="PRO_5046358883" evidence="1">
    <location>
        <begin position="22"/>
        <end position="186"/>
    </location>
</feature>
<evidence type="ECO:0000256" key="1">
    <source>
        <dbReference type="SAM" id="SignalP"/>
    </source>
</evidence>
<evidence type="ECO:0000259" key="2">
    <source>
        <dbReference type="Pfam" id="PF13590"/>
    </source>
</evidence>
<keyword evidence="4" id="KW-1185">Reference proteome</keyword>
<evidence type="ECO:0000313" key="4">
    <source>
        <dbReference type="Proteomes" id="UP001595457"/>
    </source>
</evidence>
<proteinExistence type="predicted"/>
<dbReference type="InterPro" id="IPR025411">
    <property type="entry name" value="DUF4136"/>
</dbReference>
<gene>
    <name evidence="3" type="ORF">ACFOJE_06450</name>
</gene>
<protein>
    <submittedName>
        <fullName evidence="3">DUF4136 domain-containing protein</fullName>
    </submittedName>
</protein>
<reference evidence="4" key="1">
    <citation type="journal article" date="2019" name="Int. J. Syst. Evol. Microbiol.">
        <title>The Global Catalogue of Microorganisms (GCM) 10K type strain sequencing project: providing services to taxonomists for standard genome sequencing and annotation.</title>
        <authorList>
            <consortium name="The Broad Institute Genomics Platform"/>
            <consortium name="The Broad Institute Genome Sequencing Center for Infectious Disease"/>
            <person name="Wu L."/>
            <person name="Ma J."/>
        </authorList>
    </citation>
    <scope>NUCLEOTIDE SEQUENCE [LARGE SCALE GENOMIC DNA]</scope>
    <source>
        <strain evidence="4">KCTC 62195</strain>
    </source>
</reference>
<accession>A0ABV7ARE1</accession>
<name>A0ABV7ARE1_9GAMM</name>
<feature type="signal peptide" evidence="1">
    <location>
        <begin position="1"/>
        <end position="21"/>
    </location>
</feature>
<dbReference type="EMBL" id="JBHRSJ010000012">
    <property type="protein sequence ID" value="MFC2971852.1"/>
    <property type="molecule type" value="Genomic_DNA"/>
</dbReference>
<evidence type="ECO:0000313" key="3">
    <source>
        <dbReference type="EMBL" id="MFC2971852.1"/>
    </source>
</evidence>
<dbReference type="PROSITE" id="PS51257">
    <property type="entry name" value="PROKAR_LIPOPROTEIN"/>
    <property type="match status" value="1"/>
</dbReference>
<sequence>MSVRLLLLPLMLLLAACQSTRIERDFDPARDFGAYRSWSWQEPAVQFRPNDPRLDSSLTEQRVRAAVADQLEQRGLRQAPPGSVGDLKVQAWMIVDQRHTQVTNYSGGYWGSPWNPYWGMPSYSETRTFDYQVGTLLINLLDGHDGNLVWRGSAEKVVRRGNASPEERTEAIREAVARVLSLYPPR</sequence>
<feature type="domain" description="DUF4136" evidence="2">
    <location>
        <begin position="23"/>
        <end position="185"/>
    </location>
</feature>
<keyword evidence="1" id="KW-0732">Signal</keyword>
<organism evidence="3 4">
    <name type="scientific">Azotobacter bryophylli</name>
    <dbReference type="NCBI Taxonomy" id="1986537"/>
    <lineage>
        <taxon>Bacteria</taxon>
        <taxon>Pseudomonadati</taxon>
        <taxon>Pseudomonadota</taxon>
        <taxon>Gammaproteobacteria</taxon>
        <taxon>Pseudomonadales</taxon>
        <taxon>Pseudomonadaceae</taxon>
        <taxon>Azotobacter</taxon>
    </lineage>
</organism>
<dbReference type="RefSeq" id="WP_377813464.1">
    <property type="nucleotide sequence ID" value="NZ_JBHRSJ010000012.1"/>
</dbReference>
<dbReference type="Proteomes" id="UP001595457">
    <property type="component" value="Unassembled WGS sequence"/>
</dbReference>
<dbReference type="Gene3D" id="3.30.160.670">
    <property type="match status" value="1"/>
</dbReference>
<comment type="caution">
    <text evidence="3">The sequence shown here is derived from an EMBL/GenBank/DDBJ whole genome shotgun (WGS) entry which is preliminary data.</text>
</comment>